<gene>
    <name evidence="8" type="ORF">BCR36DRAFT_586983</name>
</gene>
<evidence type="ECO:0000256" key="5">
    <source>
        <dbReference type="PIRSR" id="PIRSR000097-2"/>
    </source>
</evidence>
<dbReference type="InterPro" id="IPR018170">
    <property type="entry name" value="Aldo/ket_reductase_CS"/>
</dbReference>
<proteinExistence type="inferred from homology"/>
<evidence type="ECO:0000256" key="1">
    <source>
        <dbReference type="ARBA" id="ARBA00007905"/>
    </source>
</evidence>
<dbReference type="Pfam" id="PF00248">
    <property type="entry name" value="Aldo_ket_red"/>
    <property type="match status" value="1"/>
</dbReference>
<dbReference type="OrthoDB" id="416253at2759"/>
<evidence type="ECO:0000256" key="6">
    <source>
        <dbReference type="PIRSR" id="PIRSR000097-3"/>
    </source>
</evidence>
<dbReference type="Proteomes" id="UP000193719">
    <property type="component" value="Unassembled WGS sequence"/>
</dbReference>
<name>A0A1Y1UYH0_9FUNG</name>
<dbReference type="InterPro" id="IPR023210">
    <property type="entry name" value="NADP_OxRdtase_dom"/>
</dbReference>
<dbReference type="InterPro" id="IPR036812">
    <property type="entry name" value="NAD(P)_OxRdtase_dom_sf"/>
</dbReference>
<dbReference type="FunFam" id="3.20.20.100:FF:000006">
    <property type="entry name" value="Aldo-keto reductase family 1 member A1"/>
    <property type="match status" value="1"/>
</dbReference>
<feature type="active site" description="Proton donor" evidence="4">
    <location>
        <position position="50"/>
    </location>
</feature>
<reference evidence="8 9" key="1">
    <citation type="submission" date="2016-08" db="EMBL/GenBank/DDBJ databases">
        <title>Genomes of anaerobic fungi encode conserved fungal cellulosomes for biomass hydrolysis.</title>
        <authorList>
            <consortium name="DOE Joint Genome Institute"/>
            <person name="Haitjema C.H."/>
            <person name="Gilmore S.P."/>
            <person name="Henske J.K."/>
            <person name="Solomon K.V."/>
            <person name="De Groot R."/>
            <person name="Kuo A."/>
            <person name="Mondo S.J."/>
            <person name="Salamov A.A."/>
            <person name="Labutti K."/>
            <person name="Zhao Z."/>
            <person name="Chiniquy J."/>
            <person name="Barry K."/>
            <person name="Brewer H.M."/>
            <person name="Purvine S.O."/>
            <person name="Wright A.T."/>
            <person name="Boxma B."/>
            <person name="Van Alen T."/>
            <person name="Hackstein J.H."/>
            <person name="Baker S.E."/>
            <person name="Grigoriev I.V."/>
            <person name="O'Malley M.A."/>
        </authorList>
    </citation>
    <scope>NUCLEOTIDE SEQUENCE [LARGE SCALE GENOMIC DNA]</scope>
    <source>
        <strain evidence="9">finn</strain>
    </source>
</reference>
<dbReference type="PROSITE" id="PS00798">
    <property type="entry name" value="ALDOKETO_REDUCTASE_1"/>
    <property type="match status" value="1"/>
</dbReference>
<dbReference type="GO" id="GO:0016491">
    <property type="term" value="F:oxidoreductase activity"/>
    <property type="evidence" value="ECO:0007669"/>
    <property type="project" value="UniProtKB-KW"/>
</dbReference>
<feature type="binding site" evidence="5">
    <location>
        <position position="112"/>
    </location>
    <ligand>
        <name>substrate</name>
    </ligand>
</feature>
<dbReference type="PROSITE" id="PS00063">
    <property type="entry name" value="ALDOKETO_REDUCTASE_3"/>
    <property type="match status" value="1"/>
</dbReference>
<dbReference type="PRINTS" id="PR00069">
    <property type="entry name" value="ALDKETRDTASE"/>
</dbReference>
<dbReference type="SUPFAM" id="SSF51430">
    <property type="entry name" value="NAD(P)-linked oxidoreductase"/>
    <property type="match status" value="1"/>
</dbReference>
<comment type="similarity">
    <text evidence="1">Belongs to the aldo/keto reductase family.</text>
</comment>
<evidence type="ECO:0000313" key="8">
    <source>
        <dbReference type="EMBL" id="ORX42849.1"/>
    </source>
</evidence>
<evidence type="ECO:0000256" key="3">
    <source>
        <dbReference type="ARBA" id="ARBA00023002"/>
    </source>
</evidence>
<evidence type="ECO:0000259" key="7">
    <source>
        <dbReference type="Pfam" id="PF00248"/>
    </source>
</evidence>
<feature type="site" description="Lowers pKa of active site Tyr" evidence="6">
    <location>
        <position position="79"/>
    </location>
</feature>
<feature type="domain" description="NADP-dependent oxidoreductase" evidence="7">
    <location>
        <begin position="26"/>
        <end position="276"/>
    </location>
</feature>
<dbReference type="AlphaFoldDB" id="A0A1Y1UYH0"/>
<dbReference type="Gene3D" id="3.20.20.100">
    <property type="entry name" value="NADP-dependent oxidoreductase domain"/>
    <property type="match status" value="1"/>
</dbReference>
<protein>
    <submittedName>
        <fullName evidence="8">Aldo-keto reductase</fullName>
    </submittedName>
</protein>
<accession>A0A1Y1UYH0</accession>
<organism evidence="8 9">
    <name type="scientific">Piromyces finnis</name>
    <dbReference type="NCBI Taxonomy" id="1754191"/>
    <lineage>
        <taxon>Eukaryota</taxon>
        <taxon>Fungi</taxon>
        <taxon>Fungi incertae sedis</taxon>
        <taxon>Chytridiomycota</taxon>
        <taxon>Chytridiomycota incertae sedis</taxon>
        <taxon>Neocallimastigomycetes</taxon>
        <taxon>Neocallimastigales</taxon>
        <taxon>Neocallimastigaceae</taxon>
        <taxon>Piromyces</taxon>
    </lineage>
</organism>
<evidence type="ECO:0000256" key="4">
    <source>
        <dbReference type="PIRSR" id="PIRSR000097-1"/>
    </source>
</evidence>
<keyword evidence="3" id="KW-0560">Oxidoreductase</keyword>
<keyword evidence="9" id="KW-1185">Reference proteome</keyword>
<dbReference type="PIRSF" id="PIRSF000097">
    <property type="entry name" value="AKR"/>
    <property type="match status" value="1"/>
</dbReference>
<comment type="caution">
    <text evidence="8">The sequence shown here is derived from an EMBL/GenBank/DDBJ whole genome shotgun (WGS) entry which is preliminary data.</text>
</comment>
<evidence type="ECO:0000313" key="9">
    <source>
        <dbReference type="Proteomes" id="UP000193719"/>
    </source>
</evidence>
<dbReference type="EMBL" id="MCFH01000059">
    <property type="protein sequence ID" value="ORX42849.1"/>
    <property type="molecule type" value="Genomic_DNA"/>
</dbReference>
<dbReference type="PANTHER" id="PTHR11732">
    <property type="entry name" value="ALDO/KETO REDUCTASE"/>
    <property type="match status" value="1"/>
</dbReference>
<dbReference type="STRING" id="1754191.A0A1Y1UYH0"/>
<evidence type="ECO:0000256" key="2">
    <source>
        <dbReference type="ARBA" id="ARBA00022857"/>
    </source>
</evidence>
<keyword evidence="2" id="KW-0521">NADP</keyword>
<dbReference type="CDD" id="cd19071">
    <property type="entry name" value="AKR_AKR1-5-like"/>
    <property type="match status" value="1"/>
</dbReference>
<sequence>MNQLAVTLNTGAKMPIIGLGTFLSEPGKVTHAVKTALKVGYRHIDCAYYYKNEKEVGQGIQEGLKENGLKRENIFVTSKLWNTFHRPELVAKGLEHSLKDLQLNYVDLYLVHWPFSQKPGSEGFGKDIEDIPYIDTWREMEKLYKSGKAKAIGVSNCNVDMLKDLLAKAEIKPVVNQIENNPYLPQPRLVKYCQDNNIQITAYCPLGRATNPNLLDDPIINEIAKKNNMTPAQVVLSWNAQRNIIVIPKSITPSRIEENFKMTKLSKEDFEKINGITIRQRGVNHKPLHALNIFPDMGDF</sequence>
<reference evidence="8 9" key="2">
    <citation type="submission" date="2016-08" db="EMBL/GenBank/DDBJ databases">
        <title>Pervasive Adenine N6-methylation of Active Genes in Fungi.</title>
        <authorList>
            <consortium name="DOE Joint Genome Institute"/>
            <person name="Mondo S.J."/>
            <person name="Dannebaum R.O."/>
            <person name="Kuo R.C."/>
            <person name="Labutti K."/>
            <person name="Haridas S."/>
            <person name="Kuo A."/>
            <person name="Salamov A."/>
            <person name="Ahrendt S.R."/>
            <person name="Lipzen A."/>
            <person name="Sullivan W."/>
            <person name="Andreopoulos W.B."/>
            <person name="Clum A."/>
            <person name="Lindquist E."/>
            <person name="Daum C."/>
            <person name="Ramamoorthy G.K."/>
            <person name="Gryganskyi A."/>
            <person name="Culley D."/>
            <person name="Magnuson J.K."/>
            <person name="James T.Y."/>
            <person name="O'Malley M.A."/>
            <person name="Stajich J.E."/>
            <person name="Spatafora J.W."/>
            <person name="Visel A."/>
            <person name="Grigoriev I.V."/>
        </authorList>
    </citation>
    <scope>NUCLEOTIDE SEQUENCE [LARGE SCALE GENOMIC DNA]</scope>
    <source>
        <strain evidence="9">finn</strain>
    </source>
</reference>
<dbReference type="InterPro" id="IPR020471">
    <property type="entry name" value="AKR"/>
</dbReference>